<comment type="caution">
    <text evidence="1">The sequence shown here is derived from an EMBL/GenBank/DDBJ whole genome shotgun (WGS) entry which is preliminary data.</text>
</comment>
<dbReference type="PANTHER" id="PTHR23404">
    <property type="entry name" value="MOLYBDOPTERIN SYNTHASE RELATED"/>
    <property type="match status" value="1"/>
</dbReference>
<dbReference type="Proteomes" id="UP000019753">
    <property type="component" value="Unassembled WGS sequence"/>
</dbReference>
<name>A0A021VTN2_9CELL</name>
<sequence length="148" mass="15455">MPLTRITDRPLVLDEHVEAVAHPASGAVATFLGRVRDHDPGVTGEVVALEYSAHPDAGDVLARIAAAWAARDGVLGVAVSHRVGRLAVGEAAIVAAVATAHRHPAFDVCAALVEQVKAELPVWKKEVLADGEHVWVGLEGSGDMGDPR</sequence>
<protein>
    <submittedName>
        <fullName evidence="1">Molybdenum cofactor biosynthesis protein MoaE</fullName>
    </submittedName>
</protein>
<dbReference type="InterPro" id="IPR036563">
    <property type="entry name" value="MoaE_sf"/>
</dbReference>
<dbReference type="InterPro" id="IPR003448">
    <property type="entry name" value="Mopterin_biosynth_MoaE"/>
</dbReference>
<dbReference type="RefSeq" id="WP_034227995.1">
    <property type="nucleotide sequence ID" value="NZ_AXCW01000244.1"/>
</dbReference>
<dbReference type="Gene3D" id="3.90.1170.40">
    <property type="entry name" value="Molybdopterin biosynthesis MoaE subunit"/>
    <property type="match status" value="1"/>
</dbReference>
<evidence type="ECO:0000313" key="1">
    <source>
        <dbReference type="EMBL" id="EYR62422.1"/>
    </source>
</evidence>
<dbReference type="EMBL" id="AXCW01000244">
    <property type="protein sequence ID" value="EYR62422.1"/>
    <property type="molecule type" value="Genomic_DNA"/>
</dbReference>
<dbReference type="OrthoDB" id="9794429at2"/>
<proteinExistence type="predicted"/>
<dbReference type="GO" id="GO:0006777">
    <property type="term" value="P:Mo-molybdopterin cofactor biosynthetic process"/>
    <property type="evidence" value="ECO:0007669"/>
    <property type="project" value="InterPro"/>
</dbReference>
<evidence type="ECO:0000313" key="2">
    <source>
        <dbReference type="Proteomes" id="UP000019753"/>
    </source>
</evidence>
<dbReference type="CDD" id="cd00756">
    <property type="entry name" value="MoaE"/>
    <property type="match status" value="1"/>
</dbReference>
<dbReference type="Pfam" id="PF02391">
    <property type="entry name" value="MoaE"/>
    <property type="match status" value="1"/>
</dbReference>
<reference evidence="1 2" key="1">
    <citation type="submission" date="2014-01" db="EMBL/GenBank/DDBJ databases">
        <title>Actinotalea ferrariae CF5-4.</title>
        <authorList>
            <person name="Chen F."/>
            <person name="Li Y."/>
            <person name="Wang G."/>
        </authorList>
    </citation>
    <scope>NUCLEOTIDE SEQUENCE [LARGE SCALE GENOMIC DNA]</scope>
    <source>
        <strain evidence="1 2">CF5-4</strain>
    </source>
</reference>
<accession>A0A021VTN2</accession>
<organism evidence="1 2">
    <name type="scientific">Actinotalea ferrariae CF5-4</name>
    <dbReference type="NCBI Taxonomy" id="948458"/>
    <lineage>
        <taxon>Bacteria</taxon>
        <taxon>Bacillati</taxon>
        <taxon>Actinomycetota</taxon>
        <taxon>Actinomycetes</taxon>
        <taxon>Micrococcales</taxon>
        <taxon>Cellulomonadaceae</taxon>
        <taxon>Actinotalea</taxon>
    </lineage>
</organism>
<gene>
    <name evidence="1" type="ORF">N866_08620</name>
</gene>
<dbReference type="AlphaFoldDB" id="A0A021VTN2"/>
<keyword evidence="2" id="KW-1185">Reference proteome</keyword>
<dbReference type="SUPFAM" id="SSF54690">
    <property type="entry name" value="Molybdopterin synthase subunit MoaE"/>
    <property type="match status" value="1"/>
</dbReference>